<keyword evidence="1" id="KW-1133">Transmembrane helix</keyword>
<keyword evidence="1" id="KW-0812">Transmembrane</keyword>
<evidence type="ECO:0008006" key="4">
    <source>
        <dbReference type="Google" id="ProtNLM"/>
    </source>
</evidence>
<dbReference type="AlphaFoldDB" id="A0A517XU04"/>
<evidence type="ECO:0000313" key="2">
    <source>
        <dbReference type="EMBL" id="QDU20991.1"/>
    </source>
</evidence>
<dbReference type="EMBL" id="CP036273">
    <property type="protein sequence ID" value="QDU20991.1"/>
    <property type="molecule type" value="Genomic_DNA"/>
</dbReference>
<feature type="transmembrane region" description="Helical" evidence="1">
    <location>
        <begin position="30"/>
        <end position="48"/>
    </location>
</feature>
<proteinExistence type="predicted"/>
<evidence type="ECO:0000256" key="1">
    <source>
        <dbReference type="SAM" id="Phobius"/>
    </source>
</evidence>
<feature type="transmembrane region" description="Helical" evidence="1">
    <location>
        <begin position="7"/>
        <end position="24"/>
    </location>
</feature>
<dbReference type="Pfam" id="PF18919">
    <property type="entry name" value="DUF5670"/>
    <property type="match status" value="1"/>
</dbReference>
<evidence type="ECO:0000313" key="3">
    <source>
        <dbReference type="Proteomes" id="UP000319576"/>
    </source>
</evidence>
<reference evidence="2 3" key="1">
    <citation type="submission" date="2019-02" db="EMBL/GenBank/DDBJ databases">
        <title>Deep-cultivation of Planctomycetes and their phenomic and genomic characterization uncovers novel biology.</title>
        <authorList>
            <person name="Wiegand S."/>
            <person name="Jogler M."/>
            <person name="Boedeker C."/>
            <person name="Pinto D."/>
            <person name="Vollmers J."/>
            <person name="Rivas-Marin E."/>
            <person name="Kohn T."/>
            <person name="Peeters S.H."/>
            <person name="Heuer A."/>
            <person name="Rast P."/>
            <person name="Oberbeckmann S."/>
            <person name="Bunk B."/>
            <person name="Jeske O."/>
            <person name="Meyerdierks A."/>
            <person name="Storesund J.E."/>
            <person name="Kallscheuer N."/>
            <person name="Luecker S."/>
            <person name="Lage O.M."/>
            <person name="Pohl T."/>
            <person name="Merkel B.J."/>
            <person name="Hornburger P."/>
            <person name="Mueller R.-W."/>
            <person name="Bruemmer F."/>
            <person name="Labrenz M."/>
            <person name="Spormann A.M."/>
            <person name="Op den Camp H."/>
            <person name="Overmann J."/>
            <person name="Amann R."/>
            <person name="Jetten M.S.M."/>
            <person name="Mascher T."/>
            <person name="Medema M.H."/>
            <person name="Devos D.P."/>
            <person name="Kaster A.-K."/>
            <person name="Ovreas L."/>
            <person name="Rohde M."/>
            <person name="Galperin M.Y."/>
            <person name="Jogler C."/>
        </authorList>
    </citation>
    <scope>NUCLEOTIDE SEQUENCE [LARGE SCALE GENOMIC DNA]</scope>
    <source>
        <strain evidence="2 3">ETA_A1</strain>
    </source>
</reference>
<dbReference type="InterPro" id="IPR043727">
    <property type="entry name" value="Lmo0937-like"/>
</dbReference>
<dbReference type="KEGG" id="uli:ETAA1_29540"/>
<keyword evidence="3" id="KW-1185">Reference proteome</keyword>
<organism evidence="2 3">
    <name type="scientific">Urbifossiella limnaea</name>
    <dbReference type="NCBI Taxonomy" id="2528023"/>
    <lineage>
        <taxon>Bacteria</taxon>
        <taxon>Pseudomonadati</taxon>
        <taxon>Planctomycetota</taxon>
        <taxon>Planctomycetia</taxon>
        <taxon>Gemmatales</taxon>
        <taxon>Gemmataceae</taxon>
        <taxon>Urbifossiella</taxon>
    </lineage>
</organism>
<name>A0A517XU04_9BACT</name>
<dbReference type="Proteomes" id="UP000319576">
    <property type="component" value="Chromosome"/>
</dbReference>
<dbReference type="RefSeq" id="WP_202920894.1">
    <property type="nucleotide sequence ID" value="NZ_CP036273.1"/>
</dbReference>
<sequence>MFRYPLETIVLVFVLFWILGAFIVPFGGPFIHLILLLVLVVIVLRVLGGRRRG</sequence>
<keyword evidence="1" id="KW-0472">Membrane</keyword>
<protein>
    <recommendedName>
        <fullName evidence="4">Lmo0937 family membrane protein</fullName>
    </recommendedName>
</protein>
<gene>
    <name evidence="2" type="ORF">ETAA1_29540</name>
</gene>
<accession>A0A517XU04</accession>